<dbReference type="OrthoDB" id="2988570at2"/>
<evidence type="ECO:0000313" key="2">
    <source>
        <dbReference type="Proteomes" id="UP000215137"/>
    </source>
</evidence>
<protein>
    <submittedName>
        <fullName evidence="1">Uncharacterized protein</fullName>
    </submittedName>
</protein>
<accession>A0A248TE91</accession>
<proteinExistence type="predicted"/>
<dbReference type="RefSeq" id="WP_095370058.1">
    <property type="nucleotide sequence ID" value="NZ_CP022983.1"/>
</dbReference>
<dbReference type="Proteomes" id="UP000215137">
    <property type="component" value="Chromosome"/>
</dbReference>
<name>A0A248TE91_9BACI</name>
<keyword evidence="2" id="KW-1185">Reference proteome</keyword>
<evidence type="ECO:0000313" key="1">
    <source>
        <dbReference type="EMBL" id="ASV66483.1"/>
    </source>
</evidence>
<dbReference type="EMBL" id="CP022983">
    <property type="protein sequence ID" value="ASV66483.1"/>
    <property type="molecule type" value="Genomic_DNA"/>
</dbReference>
<organism evidence="1 2">
    <name type="scientific">Cytobacillus kochii</name>
    <dbReference type="NCBI Taxonomy" id="859143"/>
    <lineage>
        <taxon>Bacteria</taxon>
        <taxon>Bacillati</taxon>
        <taxon>Bacillota</taxon>
        <taxon>Bacilli</taxon>
        <taxon>Bacillales</taxon>
        <taxon>Bacillaceae</taxon>
        <taxon>Cytobacillus</taxon>
    </lineage>
</organism>
<dbReference type="KEGG" id="bko:CKF48_03575"/>
<reference evidence="1 2" key="1">
    <citation type="submission" date="2017-08" db="EMBL/GenBank/DDBJ databases">
        <title>Complete Genome Sequence of Bacillus kochii Oregon-R-modENCODE STRAIN BDGP4, isolated from Drosophila melanogaster gut.</title>
        <authorList>
            <person name="Wan K.H."/>
            <person name="Yu C."/>
            <person name="Park S."/>
            <person name="Hammonds A.S."/>
            <person name="Booth B.W."/>
            <person name="Celniker S.E."/>
        </authorList>
    </citation>
    <scope>NUCLEOTIDE SEQUENCE [LARGE SCALE GENOMIC DNA]</scope>
    <source>
        <strain evidence="1 2">BDGP4</strain>
    </source>
</reference>
<gene>
    <name evidence="1" type="ORF">CKF48_03575</name>
</gene>
<dbReference type="AlphaFoldDB" id="A0A248TE91"/>
<sequence>MGKKYSNVGVLNLIQATEESIQEIEKINNVGLLVYSQKNAYLVPKLNVKNIGQTIMVEKNVKMANGVYKVDSAYLKIVDDNETVFINGAVIVNVDVTLEELQQKNITFIVNGIIYSPSHLNGAIQSKLLTTNGTLVSYEGPEPKLENGNLHLTTGYLEGLREGTNLLVNGIITIDEHVDLTLLKEKIARLDINGTIRYYDFQQPLISGKLSINGNQNIIPKGYQVLSTQTHLNKHNIKRYKQQSIYTTKPIFIDSTITREGLNEAFSSIHSLSYILCPEGTEDILFEKLANLENEVFVYVKNYIAVKEETWFSTNFKQLDPQTTIIIQDQLTINDTLTHADIDHISEIILAGDILVVDETTKVILKKKISQSFKGEIHVLQDHDEQIATNIGELVL</sequence>